<gene>
    <name evidence="12" type="ORF">JCGZ_24887</name>
</gene>
<protein>
    <recommendedName>
        <fullName evidence="2">mitogen-activated protein kinase kinase kinase</fullName>
        <ecNumber evidence="2">2.7.11.25</ecNumber>
    </recommendedName>
</protein>
<dbReference type="InterPro" id="IPR000719">
    <property type="entry name" value="Prot_kinase_dom"/>
</dbReference>
<keyword evidence="3" id="KW-0808">Transferase</keyword>
<dbReference type="InterPro" id="IPR050538">
    <property type="entry name" value="MAP_kinase_kinase_kinase"/>
</dbReference>
<dbReference type="EC" id="2.7.11.25" evidence="2"/>
<evidence type="ECO:0000256" key="8">
    <source>
        <dbReference type="ARBA" id="ARBA00048329"/>
    </source>
</evidence>
<dbReference type="GO" id="GO:0005524">
    <property type="term" value="F:ATP binding"/>
    <property type="evidence" value="ECO:0007669"/>
    <property type="project" value="UniProtKB-UniRule"/>
</dbReference>
<evidence type="ECO:0000256" key="1">
    <source>
        <dbReference type="ARBA" id="ARBA00006529"/>
    </source>
</evidence>
<evidence type="ECO:0000313" key="13">
    <source>
        <dbReference type="Proteomes" id="UP000027138"/>
    </source>
</evidence>
<dbReference type="SUPFAM" id="SSF56112">
    <property type="entry name" value="Protein kinase-like (PK-like)"/>
    <property type="match status" value="1"/>
</dbReference>
<name>A0A067L0X8_JATCU</name>
<dbReference type="PROSITE" id="PS50011">
    <property type="entry name" value="PROTEIN_KINASE_DOM"/>
    <property type="match status" value="1"/>
</dbReference>
<dbReference type="Pfam" id="PF00069">
    <property type="entry name" value="Pkinase"/>
    <property type="match status" value="1"/>
</dbReference>
<comment type="similarity">
    <text evidence="1">Belongs to the protein kinase superfamily. STE Ser/Thr protein kinase family. MAP kinase kinase kinase subfamily.</text>
</comment>
<dbReference type="InterPro" id="IPR008271">
    <property type="entry name" value="Ser/Thr_kinase_AS"/>
</dbReference>
<evidence type="ECO:0000256" key="10">
    <source>
        <dbReference type="RuleBase" id="RU000304"/>
    </source>
</evidence>
<dbReference type="Proteomes" id="UP000027138">
    <property type="component" value="Unassembled WGS sequence"/>
</dbReference>
<accession>A0A067L0X8</accession>
<comment type="catalytic activity">
    <reaction evidence="7">
        <text>L-threonyl-[protein] + ATP = O-phospho-L-threonyl-[protein] + ADP + H(+)</text>
        <dbReference type="Rhea" id="RHEA:46608"/>
        <dbReference type="Rhea" id="RHEA-COMP:11060"/>
        <dbReference type="Rhea" id="RHEA-COMP:11605"/>
        <dbReference type="ChEBI" id="CHEBI:15378"/>
        <dbReference type="ChEBI" id="CHEBI:30013"/>
        <dbReference type="ChEBI" id="CHEBI:30616"/>
        <dbReference type="ChEBI" id="CHEBI:61977"/>
        <dbReference type="ChEBI" id="CHEBI:456216"/>
        <dbReference type="EC" id="2.7.11.25"/>
    </reaction>
</comment>
<evidence type="ECO:0000313" key="12">
    <source>
        <dbReference type="EMBL" id="KDP40888.1"/>
    </source>
</evidence>
<sequence>MLGSGSFGEVYKGTADPNGFLFAAKKVPLEDTQKVSSIEHTVGSLRQLHHENIVEYFGTKKEEANLYIFHEFVSGGSLDKVHKELILDDARVSCYTQQILKGLKYLHEQNVMHGDIKCANILLNDKGVVQIADFGLAKVIDSENLHNSSRAIPAWSAPEVIDSTRQGGYGLEADIWSLGCTVLEMLTGEYPYCHLEPWTIWYRIGEGIPPDVPDFLSDTSRDFIEKCLQIDPKARPTAAQLLQHPFVKR</sequence>
<dbReference type="AlphaFoldDB" id="A0A067L0X8"/>
<evidence type="ECO:0000256" key="7">
    <source>
        <dbReference type="ARBA" id="ARBA00047559"/>
    </source>
</evidence>
<reference evidence="12 13" key="1">
    <citation type="journal article" date="2014" name="PLoS ONE">
        <title>Global Analysis of Gene Expression Profiles in Physic Nut (Jatropha curcas L.) Seedlings Exposed to Salt Stress.</title>
        <authorList>
            <person name="Zhang L."/>
            <person name="Zhang C."/>
            <person name="Wu P."/>
            <person name="Chen Y."/>
            <person name="Li M."/>
            <person name="Jiang H."/>
            <person name="Wu G."/>
        </authorList>
    </citation>
    <scope>NUCLEOTIDE SEQUENCE [LARGE SCALE GENOMIC DNA]</scope>
    <source>
        <strain evidence="13">cv. GZQX0401</strain>
        <tissue evidence="12">Young leaves</tissue>
    </source>
</reference>
<dbReference type="GO" id="GO:0005737">
    <property type="term" value="C:cytoplasm"/>
    <property type="evidence" value="ECO:0007669"/>
    <property type="project" value="TreeGrafter"/>
</dbReference>
<evidence type="ECO:0000256" key="9">
    <source>
        <dbReference type="PROSITE-ProRule" id="PRU10141"/>
    </source>
</evidence>
<dbReference type="STRING" id="180498.A0A067L0X8"/>
<evidence type="ECO:0000256" key="5">
    <source>
        <dbReference type="ARBA" id="ARBA00022777"/>
    </source>
</evidence>
<keyword evidence="5" id="KW-0418">Kinase</keyword>
<dbReference type="PROSITE" id="PS00107">
    <property type="entry name" value="PROTEIN_KINASE_ATP"/>
    <property type="match status" value="1"/>
</dbReference>
<feature type="domain" description="Protein kinase" evidence="11">
    <location>
        <begin position="1"/>
        <end position="247"/>
    </location>
</feature>
<keyword evidence="4 9" id="KW-0547">Nucleotide-binding</keyword>
<dbReference type="PROSITE" id="PS00108">
    <property type="entry name" value="PROTEIN_KINASE_ST"/>
    <property type="match status" value="1"/>
</dbReference>
<keyword evidence="6 9" id="KW-0067">ATP-binding</keyword>
<evidence type="ECO:0000256" key="3">
    <source>
        <dbReference type="ARBA" id="ARBA00022679"/>
    </source>
</evidence>
<feature type="binding site" evidence="9">
    <location>
        <position position="26"/>
    </location>
    <ligand>
        <name>ATP</name>
        <dbReference type="ChEBI" id="CHEBI:30616"/>
    </ligand>
</feature>
<proteinExistence type="inferred from homology"/>
<keyword evidence="13" id="KW-1185">Reference proteome</keyword>
<dbReference type="InterPro" id="IPR017441">
    <property type="entry name" value="Protein_kinase_ATP_BS"/>
</dbReference>
<dbReference type="PANTHER" id="PTHR48016">
    <property type="entry name" value="MAP KINASE KINASE KINASE SSK2-RELATED-RELATED"/>
    <property type="match status" value="1"/>
</dbReference>
<evidence type="ECO:0000256" key="6">
    <source>
        <dbReference type="ARBA" id="ARBA00022840"/>
    </source>
</evidence>
<dbReference type="CDD" id="cd06606">
    <property type="entry name" value="STKc_MAPKKK"/>
    <property type="match status" value="1"/>
</dbReference>
<dbReference type="EMBL" id="KK914327">
    <property type="protein sequence ID" value="KDP40888.1"/>
    <property type="molecule type" value="Genomic_DNA"/>
</dbReference>
<comment type="catalytic activity">
    <reaction evidence="8">
        <text>L-seryl-[protein] + ATP = O-phospho-L-seryl-[protein] + ADP + H(+)</text>
        <dbReference type="Rhea" id="RHEA:17989"/>
        <dbReference type="Rhea" id="RHEA-COMP:9863"/>
        <dbReference type="Rhea" id="RHEA-COMP:11604"/>
        <dbReference type="ChEBI" id="CHEBI:15378"/>
        <dbReference type="ChEBI" id="CHEBI:29999"/>
        <dbReference type="ChEBI" id="CHEBI:30616"/>
        <dbReference type="ChEBI" id="CHEBI:83421"/>
        <dbReference type="ChEBI" id="CHEBI:456216"/>
        <dbReference type="EC" id="2.7.11.25"/>
    </reaction>
</comment>
<organism evidence="12 13">
    <name type="scientific">Jatropha curcas</name>
    <name type="common">Barbados nut</name>
    <dbReference type="NCBI Taxonomy" id="180498"/>
    <lineage>
        <taxon>Eukaryota</taxon>
        <taxon>Viridiplantae</taxon>
        <taxon>Streptophyta</taxon>
        <taxon>Embryophyta</taxon>
        <taxon>Tracheophyta</taxon>
        <taxon>Spermatophyta</taxon>
        <taxon>Magnoliopsida</taxon>
        <taxon>eudicotyledons</taxon>
        <taxon>Gunneridae</taxon>
        <taxon>Pentapetalae</taxon>
        <taxon>rosids</taxon>
        <taxon>fabids</taxon>
        <taxon>Malpighiales</taxon>
        <taxon>Euphorbiaceae</taxon>
        <taxon>Crotonoideae</taxon>
        <taxon>Jatropheae</taxon>
        <taxon>Jatropha</taxon>
    </lineage>
</organism>
<dbReference type="OrthoDB" id="266718at2759"/>
<keyword evidence="10" id="KW-0723">Serine/threonine-protein kinase</keyword>
<evidence type="ECO:0000256" key="4">
    <source>
        <dbReference type="ARBA" id="ARBA00022741"/>
    </source>
</evidence>
<dbReference type="InterPro" id="IPR011009">
    <property type="entry name" value="Kinase-like_dom_sf"/>
</dbReference>
<dbReference type="GO" id="GO:0004709">
    <property type="term" value="F:MAP kinase kinase kinase activity"/>
    <property type="evidence" value="ECO:0007669"/>
    <property type="project" value="UniProtKB-EC"/>
</dbReference>
<evidence type="ECO:0000259" key="11">
    <source>
        <dbReference type="PROSITE" id="PS50011"/>
    </source>
</evidence>
<dbReference type="PIRSF" id="PIRSF000654">
    <property type="entry name" value="Integrin-linked_kinase"/>
    <property type="match status" value="1"/>
</dbReference>
<dbReference type="SMART" id="SM00220">
    <property type="entry name" value="S_TKc"/>
    <property type="match status" value="1"/>
</dbReference>
<dbReference type="PANTHER" id="PTHR48016:SF61">
    <property type="entry name" value="PROTEIN KINASE DOMAIN-CONTAINING PROTEIN"/>
    <property type="match status" value="1"/>
</dbReference>
<evidence type="ECO:0000256" key="2">
    <source>
        <dbReference type="ARBA" id="ARBA00012406"/>
    </source>
</evidence>
<dbReference type="Gene3D" id="1.10.510.10">
    <property type="entry name" value="Transferase(Phosphotransferase) domain 1"/>
    <property type="match status" value="1"/>
</dbReference>